<dbReference type="AlphaFoldDB" id="A0A558B867"/>
<accession>A0A558B867</accession>
<dbReference type="Pfam" id="PF04955">
    <property type="entry name" value="HupE_UreJ"/>
    <property type="match status" value="1"/>
</dbReference>
<dbReference type="InterPro" id="IPR007038">
    <property type="entry name" value="HupE_UreJ"/>
</dbReference>
<protein>
    <submittedName>
        <fullName evidence="1">Uncharacterized protein</fullName>
    </submittedName>
</protein>
<proteinExistence type="predicted"/>
<organism evidence="1 2">
    <name type="scientific">Marinobacter vinifirmus</name>
    <dbReference type="NCBI Taxonomy" id="355591"/>
    <lineage>
        <taxon>Bacteria</taxon>
        <taxon>Pseudomonadati</taxon>
        <taxon>Pseudomonadota</taxon>
        <taxon>Gammaproteobacteria</taxon>
        <taxon>Pseudomonadales</taxon>
        <taxon>Marinobacteraceae</taxon>
        <taxon>Marinobacter</taxon>
    </lineage>
</organism>
<reference evidence="1 2" key="1">
    <citation type="submission" date="2019-07" db="EMBL/GenBank/DDBJ databases">
        <title>The pathways for chlorine oxyanion respiration interact through the shared metabolite chlorate.</title>
        <authorList>
            <person name="Barnum T.P."/>
            <person name="Cheng Y."/>
            <person name="Hill K.A."/>
            <person name="Lucas L.N."/>
            <person name="Carlson H.K."/>
            <person name="Coates J.D."/>
        </authorList>
    </citation>
    <scope>NUCLEOTIDE SEQUENCE [LARGE SCALE GENOMIC DNA]</scope>
    <source>
        <strain evidence="1">UCB</strain>
    </source>
</reference>
<evidence type="ECO:0000313" key="1">
    <source>
        <dbReference type="EMBL" id="TVT32705.1"/>
    </source>
</evidence>
<name>A0A558B867_9GAMM</name>
<gene>
    <name evidence="1" type="ORF">FHK81_11570</name>
</gene>
<dbReference type="Proteomes" id="UP000319142">
    <property type="component" value="Unassembled WGS sequence"/>
</dbReference>
<evidence type="ECO:0000313" key="2">
    <source>
        <dbReference type="Proteomes" id="UP000319142"/>
    </source>
</evidence>
<comment type="caution">
    <text evidence="1">The sequence shown here is derived from an EMBL/GenBank/DDBJ whole genome shotgun (WGS) entry which is preliminary data.</text>
</comment>
<sequence length="66" mass="6872">MLVEILISIFFKLSTVTDDTQVDAVALCHGFAHGGLVPEGGGLSTYVVGFSIAIHSITLVGRGWGP</sequence>
<dbReference type="EMBL" id="VMRX01000030">
    <property type="protein sequence ID" value="TVT32705.1"/>
    <property type="molecule type" value="Genomic_DNA"/>
</dbReference>